<gene>
    <name evidence="2" type="ORF">FJR03_07370</name>
</gene>
<evidence type="ECO:0000313" key="2">
    <source>
        <dbReference type="EMBL" id="QOP41576.1"/>
    </source>
</evidence>
<name>A0A7M1AW13_9BACT</name>
<feature type="chain" id="PRO_5032894810" description="DUF4878 domain-containing protein" evidence="1">
    <location>
        <begin position="18"/>
        <end position="151"/>
    </location>
</feature>
<sequence>MKKVLLSFILLVGNLLASEVNLQTPSNTLQSYYDAISEGDISALKQIMTPQSYDTDIQVYALSLAFQNKEFHKNLKLYKTSPEAKRIVENGVKKKLQNRGKRTIIIKSELNLGSDRVAVRFTENSKKKQLYFRKIQQVWILDYLAGRNLKR</sequence>
<dbReference type="EMBL" id="CP041165">
    <property type="protein sequence ID" value="QOP41576.1"/>
    <property type="molecule type" value="Genomic_DNA"/>
</dbReference>
<dbReference type="AlphaFoldDB" id="A0A7M1AW13"/>
<dbReference type="RefSeq" id="WP_193112893.1">
    <property type="nucleotide sequence ID" value="NZ_CP041165.1"/>
</dbReference>
<dbReference type="Proteomes" id="UP000593910">
    <property type="component" value="Chromosome"/>
</dbReference>
<organism evidence="2 3">
    <name type="scientific">Sulfurimonas marina</name>
    <dbReference type="NCBI Taxonomy" id="2590551"/>
    <lineage>
        <taxon>Bacteria</taxon>
        <taxon>Pseudomonadati</taxon>
        <taxon>Campylobacterota</taxon>
        <taxon>Epsilonproteobacteria</taxon>
        <taxon>Campylobacterales</taxon>
        <taxon>Sulfurimonadaceae</taxon>
        <taxon>Sulfurimonas</taxon>
    </lineage>
</organism>
<evidence type="ECO:0000313" key="3">
    <source>
        <dbReference type="Proteomes" id="UP000593910"/>
    </source>
</evidence>
<feature type="signal peptide" evidence="1">
    <location>
        <begin position="1"/>
        <end position="17"/>
    </location>
</feature>
<keyword evidence="1" id="KW-0732">Signal</keyword>
<evidence type="ECO:0000256" key="1">
    <source>
        <dbReference type="SAM" id="SignalP"/>
    </source>
</evidence>
<reference evidence="2 3" key="1">
    <citation type="submission" date="2019-06" db="EMBL/GenBank/DDBJ databases">
        <title>Sulfurimonas gotlandica sp. nov., a chemoautotrophic and psychrotolerant epsilonproteobacterium isolated from a pelagic redoxcline, and an emended description of the genus Sulfurimonas.</title>
        <authorList>
            <person name="Wang S."/>
            <person name="Jiang L."/>
            <person name="Shao Z."/>
        </authorList>
    </citation>
    <scope>NUCLEOTIDE SEQUENCE [LARGE SCALE GENOMIC DNA]</scope>
    <source>
        <strain evidence="2 3">B2</strain>
    </source>
</reference>
<dbReference type="KEGG" id="smax:FJR03_07370"/>
<proteinExistence type="predicted"/>
<accession>A0A7M1AW13</accession>
<keyword evidence="3" id="KW-1185">Reference proteome</keyword>
<protein>
    <recommendedName>
        <fullName evidence="4">DUF4878 domain-containing protein</fullName>
    </recommendedName>
</protein>
<evidence type="ECO:0008006" key="4">
    <source>
        <dbReference type="Google" id="ProtNLM"/>
    </source>
</evidence>